<dbReference type="PANTHER" id="PTHR45646:SF11">
    <property type="entry name" value="SERINE_THREONINE-PROTEIN KINASE DOA"/>
    <property type="match status" value="1"/>
</dbReference>
<dbReference type="OrthoDB" id="5979581at2759"/>
<evidence type="ECO:0000256" key="4">
    <source>
        <dbReference type="ARBA" id="ARBA00022777"/>
    </source>
</evidence>
<dbReference type="GO" id="GO:0004674">
    <property type="term" value="F:protein serine/threonine kinase activity"/>
    <property type="evidence" value="ECO:0007669"/>
    <property type="project" value="UniProtKB-KW"/>
</dbReference>
<keyword evidence="8" id="KW-1185">Reference proteome</keyword>
<evidence type="ECO:0000313" key="7">
    <source>
        <dbReference type="EMBL" id="KAG1810658.1"/>
    </source>
</evidence>
<evidence type="ECO:0000256" key="1">
    <source>
        <dbReference type="ARBA" id="ARBA00022527"/>
    </source>
</evidence>
<sequence length="140" mass="16206">MPRIICPPELTFYKLSDGQVEDEWGLPSDVWSMACTIWEIAFSDVMLTYGSDNDNMLIYETMKLVGPLPERWKPYWNSKPFEDSDGNFTVDSDAIWKKRCLTENDDDTDSAVTVLRDMLCWEPMSRPTAADLLRHPWFAA</sequence>
<dbReference type="SUPFAM" id="SSF56112">
    <property type="entry name" value="Protein kinase-like (PK-like)"/>
    <property type="match status" value="1"/>
</dbReference>
<evidence type="ECO:0000313" key="8">
    <source>
        <dbReference type="Proteomes" id="UP000807769"/>
    </source>
</evidence>
<dbReference type="Gene3D" id="1.10.510.10">
    <property type="entry name" value="Transferase(Phosphotransferase) domain 1"/>
    <property type="match status" value="1"/>
</dbReference>
<comment type="caution">
    <text evidence="7">The sequence shown here is derived from an EMBL/GenBank/DDBJ whole genome shotgun (WGS) entry which is preliminary data.</text>
</comment>
<reference evidence="7" key="1">
    <citation type="journal article" date="2020" name="New Phytol.">
        <title>Comparative genomics reveals dynamic genome evolution in host specialist ectomycorrhizal fungi.</title>
        <authorList>
            <person name="Lofgren L.A."/>
            <person name="Nguyen N.H."/>
            <person name="Vilgalys R."/>
            <person name="Ruytinx J."/>
            <person name="Liao H.L."/>
            <person name="Branco S."/>
            <person name="Kuo A."/>
            <person name="LaButti K."/>
            <person name="Lipzen A."/>
            <person name="Andreopoulos W."/>
            <person name="Pangilinan J."/>
            <person name="Riley R."/>
            <person name="Hundley H."/>
            <person name="Na H."/>
            <person name="Barry K."/>
            <person name="Grigoriev I.V."/>
            <person name="Stajich J.E."/>
            <person name="Kennedy P.G."/>
        </authorList>
    </citation>
    <scope>NUCLEOTIDE SEQUENCE</scope>
    <source>
        <strain evidence="7">MN1</strain>
    </source>
</reference>
<evidence type="ECO:0000259" key="6">
    <source>
        <dbReference type="PROSITE" id="PS50011"/>
    </source>
</evidence>
<gene>
    <name evidence="7" type="ORF">BJ212DRAFT_1378010</name>
</gene>
<keyword evidence="5" id="KW-0067">ATP-binding</keyword>
<dbReference type="RefSeq" id="XP_041189554.1">
    <property type="nucleotide sequence ID" value="XM_041336544.1"/>
</dbReference>
<keyword evidence="4" id="KW-0418">Kinase</keyword>
<proteinExistence type="predicted"/>
<keyword evidence="3" id="KW-0547">Nucleotide-binding</keyword>
<accession>A0A9P7E4L1</accession>
<dbReference type="Pfam" id="PF00069">
    <property type="entry name" value="Pkinase"/>
    <property type="match status" value="1"/>
</dbReference>
<dbReference type="GO" id="GO:0005524">
    <property type="term" value="F:ATP binding"/>
    <property type="evidence" value="ECO:0007669"/>
    <property type="project" value="UniProtKB-KW"/>
</dbReference>
<protein>
    <recommendedName>
        <fullName evidence="6">Protein kinase domain-containing protein</fullName>
    </recommendedName>
</protein>
<keyword evidence="1" id="KW-0723">Serine/threonine-protein kinase</keyword>
<feature type="domain" description="Protein kinase" evidence="6">
    <location>
        <begin position="1"/>
        <end position="138"/>
    </location>
</feature>
<name>A0A9P7E4L1_9AGAM</name>
<evidence type="ECO:0000256" key="2">
    <source>
        <dbReference type="ARBA" id="ARBA00022679"/>
    </source>
</evidence>
<dbReference type="InterPro" id="IPR000719">
    <property type="entry name" value="Prot_kinase_dom"/>
</dbReference>
<keyword evidence="2" id="KW-0808">Transferase</keyword>
<organism evidence="7 8">
    <name type="scientific">Suillus subaureus</name>
    <dbReference type="NCBI Taxonomy" id="48587"/>
    <lineage>
        <taxon>Eukaryota</taxon>
        <taxon>Fungi</taxon>
        <taxon>Dikarya</taxon>
        <taxon>Basidiomycota</taxon>
        <taxon>Agaricomycotina</taxon>
        <taxon>Agaricomycetes</taxon>
        <taxon>Agaricomycetidae</taxon>
        <taxon>Boletales</taxon>
        <taxon>Suillineae</taxon>
        <taxon>Suillaceae</taxon>
        <taxon>Suillus</taxon>
    </lineage>
</organism>
<dbReference type="PANTHER" id="PTHR45646">
    <property type="entry name" value="SERINE/THREONINE-PROTEIN KINASE DOA-RELATED"/>
    <property type="match status" value="1"/>
</dbReference>
<dbReference type="AlphaFoldDB" id="A0A9P7E4L1"/>
<dbReference type="PROSITE" id="PS50011">
    <property type="entry name" value="PROTEIN_KINASE_DOM"/>
    <property type="match status" value="1"/>
</dbReference>
<dbReference type="InterPro" id="IPR051175">
    <property type="entry name" value="CLK_kinases"/>
</dbReference>
<dbReference type="GeneID" id="64630561"/>
<evidence type="ECO:0000256" key="5">
    <source>
        <dbReference type="ARBA" id="ARBA00022840"/>
    </source>
</evidence>
<dbReference type="Proteomes" id="UP000807769">
    <property type="component" value="Unassembled WGS sequence"/>
</dbReference>
<dbReference type="InterPro" id="IPR011009">
    <property type="entry name" value="Kinase-like_dom_sf"/>
</dbReference>
<evidence type="ECO:0000256" key="3">
    <source>
        <dbReference type="ARBA" id="ARBA00022741"/>
    </source>
</evidence>
<dbReference type="EMBL" id="JABBWG010000032">
    <property type="protein sequence ID" value="KAG1810658.1"/>
    <property type="molecule type" value="Genomic_DNA"/>
</dbReference>
<dbReference type="GO" id="GO:0005634">
    <property type="term" value="C:nucleus"/>
    <property type="evidence" value="ECO:0007669"/>
    <property type="project" value="TreeGrafter"/>
</dbReference>